<reference evidence="1" key="1">
    <citation type="submission" date="2018-06" db="EMBL/GenBank/DDBJ databases">
        <authorList>
            <person name="Zhirakovskaya E."/>
        </authorList>
    </citation>
    <scope>NUCLEOTIDE SEQUENCE</scope>
</reference>
<dbReference type="SUPFAM" id="SSF51126">
    <property type="entry name" value="Pectin lyase-like"/>
    <property type="match status" value="1"/>
</dbReference>
<accession>A0A3B0X6Y5</accession>
<dbReference type="AlphaFoldDB" id="A0A3B0X6Y5"/>
<dbReference type="EMBL" id="UOFG01000222">
    <property type="protein sequence ID" value="VAW64065.1"/>
    <property type="molecule type" value="Genomic_DNA"/>
</dbReference>
<dbReference type="InterPro" id="IPR011050">
    <property type="entry name" value="Pectin_lyase_fold/virulence"/>
</dbReference>
<evidence type="ECO:0000313" key="1">
    <source>
        <dbReference type="EMBL" id="VAW64065.1"/>
    </source>
</evidence>
<sequence length="446" mass="48321">GEYGSLNSSSTLRTPPSGSNGAYTIIKAENDGNVVINKRLFLKDPAHHIQFEGLKWKGPYQDIITGNNIKVFRCAFEGGPSGGNTTNVNIGSSDFETKNILIEDSWFYGPGGRYTLLIIWSSDVIIRRTAIRHDGGWNMDNNFTPESGITIYNSARVQLQNVIVLDSITTSYNDSGSPKNFTAAFYNVSNKANRYKDTRIVGSISFNNIRKAFAYDDSSNKQNAIIENCAAWRPDDATGYFAGSALTIASKDNVVARNLTLINSTDISKKKTTTAVANWGSNSSLSIKNSIVTNASKGFKGVSESFNVCDAIDKQGCNSENGKNYNPQQNGLKYITRIEEGSRLQTDGEGGGVVGATIINRIGKSGTLYGETDFDILLDEPLWPWPNEAVIGKDFCSITVPGLAARGLCSSGGKTLTAYIWGALGNELPEDLSSMPSPKNTRSIKN</sequence>
<evidence type="ECO:0008006" key="2">
    <source>
        <dbReference type="Google" id="ProtNLM"/>
    </source>
</evidence>
<protein>
    <recommendedName>
        <fullName evidence="2">Right handed beta helix domain-containing protein</fullName>
    </recommendedName>
</protein>
<gene>
    <name evidence="1" type="ORF">MNBD_GAMMA11-57</name>
</gene>
<organism evidence="1">
    <name type="scientific">hydrothermal vent metagenome</name>
    <dbReference type="NCBI Taxonomy" id="652676"/>
    <lineage>
        <taxon>unclassified sequences</taxon>
        <taxon>metagenomes</taxon>
        <taxon>ecological metagenomes</taxon>
    </lineage>
</organism>
<name>A0A3B0X6Y5_9ZZZZ</name>
<proteinExistence type="predicted"/>
<feature type="non-terminal residue" evidence="1">
    <location>
        <position position="1"/>
    </location>
</feature>